<dbReference type="RefSeq" id="WP_263363898.1">
    <property type="nucleotide sequence ID" value="NZ_NBYY01000022.1"/>
</dbReference>
<dbReference type="EMBL" id="NBYY01000022">
    <property type="protein sequence ID" value="PCS22363.1"/>
    <property type="molecule type" value="Genomic_DNA"/>
</dbReference>
<name>A0A2A5T2G6_9GAMM</name>
<reference evidence="2" key="1">
    <citation type="submission" date="2017-04" db="EMBL/GenBank/DDBJ databases">
        <title>Genome evolution of the luminous symbionts of deep sea anglerfish.</title>
        <authorList>
            <person name="Hendry T.A."/>
        </authorList>
    </citation>
    <scope>NUCLEOTIDE SEQUENCE [LARGE SCALE GENOMIC DNA]</scope>
</reference>
<comment type="caution">
    <text evidence="1">The sequence shown here is derived from an EMBL/GenBank/DDBJ whole genome shotgun (WGS) entry which is preliminary data.</text>
</comment>
<evidence type="ECO:0008006" key="3">
    <source>
        <dbReference type="Google" id="ProtNLM"/>
    </source>
</evidence>
<dbReference type="GeneID" id="78828741"/>
<dbReference type="AlphaFoldDB" id="A0A2A5T2G6"/>
<proteinExistence type="predicted"/>
<evidence type="ECO:0000313" key="2">
    <source>
        <dbReference type="Proteomes" id="UP000219020"/>
    </source>
</evidence>
<evidence type="ECO:0000313" key="1">
    <source>
        <dbReference type="EMBL" id="PCS22363.1"/>
    </source>
</evidence>
<keyword evidence="2" id="KW-1185">Reference proteome</keyword>
<accession>A0A2A5T2G6</accession>
<sequence>MNNLDAVFVDVDYFCQIFLPAWKNTEFIPVSNKETSLFASQLAK</sequence>
<dbReference type="Proteomes" id="UP000219020">
    <property type="component" value="Unassembled WGS sequence"/>
</dbReference>
<protein>
    <recommendedName>
        <fullName evidence="3">Mobile element protein</fullName>
    </recommendedName>
</protein>
<organism evidence="1 2">
    <name type="scientific">Candidatus Enterovibrio escicola</name>
    <dbReference type="NCBI Taxonomy" id="1927127"/>
    <lineage>
        <taxon>Bacteria</taxon>
        <taxon>Pseudomonadati</taxon>
        <taxon>Pseudomonadota</taxon>
        <taxon>Gammaproteobacteria</taxon>
        <taxon>Vibrionales</taxon>
        <taxon>Vibrionaceae</taxon>
        <taxon>Enterovibrio</taxon>
    </lineage>
</organism>
<gene>
    <name evidence="1" type="ORF">BTN49_2092</name>
</gene>